<sequence length="120" mass="14024">MATTKDDNDDRGSDFIEEFCMISGSHSSTLDRMYAWERKLYDEVKASEFIRKEYDLKCDKLRHLFAKDLSPQVIDKTRAVVKDLHSRIRVALHAVNSISKRIENMRDEELLPQVLELIHG</sequence>
<dbReference type="EMBL" id="JBFOLJ010000006">
    <property type="protein sequence ID" value="KAL2528037.1"/>
    <property type="molecule type" value="Genomic_DNA"/>
</dbReference>
<protein>
    <recommendedName>
        <fullName evidence="1">DUF632 domain-containing protein</fullName>
    </recommendedName>
</protein>
<reference evidence="3" key="1">
    <citation type="submission" date="2024-07" db="EMBL/GenBank/DDBJ databases">
        <title>Two chromosome-level genome assemblies of Korean endemic species Abeliophyllum distichum and Forsythia ovata (Oleaceae).</title>
        <authorList>
            <person name="Jang H."/>
        </authorList>
    </citation>
    <scope>NUCLEOTIDE SEQUENCE [LARGE SCALE GENOMIC DNA]</scope>
</reference>
<gene>
    <name evidence="2" type="ORF">Fot_20638</name>
</gene>
<dbReference type="Pfam" id="PF04782">
    <property type="entry name" value="DUF632"/>
    <property type="match status" value="1"/>
</dbReference>
<feature type="domain" description="DUF632" evidence="1">
    <location>
        <begin position="4"/>
        <end position="120"/>
    </location>
</feature>
<evidence type="ECO:0000259" key="1">
    <source>
        <dbReference type="Pfam" id="PF04782"/>
    </source>
</evidence>
<dbReference type="Proteomes" id="UP001604277">
    <property type="component" value="Unassembled WGS sequence"/>
</dbReference>
<name>A0ABD1USW5_9LAMI</name>
<dbReference type="PANTHER" id="PTHR21450:SF35">
    <property type="entry name" value="TRANSCRIPTION FACTOR, PUTATIVE (DUF630 AND DUF632)-RELATED"/>
    <property type="match status" value="1"/>
</dbReference>
<comment type="caution">
    <text evidence="2">The sequence shown here is derived from an EMBL/GenBank/DDBJ whole genome shotgun (WGS) entry which is preliminary data.</text>
</comment>
<dbReference type="PANTHER" id="PTHR21450">
    <property type="entry name" value="PROTEIN ALTERED PHOSPHATE STARVATION RESPONSE 1"/>
    <property type="match status" value="1"/>
</dbReference>
<organism evidence="2 3">
    <name type="scientific">Forsythia ovata</name>
    <dbReference type="NCBI Taxonomy" id="205694"/>
    <lineage>
        <taxon>Eukaryota</taxon>
        <taxon>Viridiplantae</taxon>
        <taxon>Streptophyta</taxon>
        <taxon>Embryophyta</taxon>
        <taxon>Tracheophyta</taxon>
        <taxon>Spermatophyta</taxon>
        <taxon>Magnoliopsida</taxon>
        <taxon>eudicotyledons</taxon>
        <taxon>Gunneridae</taxon>
        <taxon>Pentapetalae</taxon>
        <taxon>asterids</taxon>
        <taxon>lamiids</taxon>
        <taxon>Lamiales</taxon>
        <taxon>Oleaceae</taxon>
        <taxon>Forsythieae</taxon>
        <taxon>Forsythia</taxon>
    </lineage>
</organism>
<keyword evidence="3" id="KW-1185">Reference proteome</keyword>
<evidence type="ECO:0000313" key="3">
    <source>
        <dbReference type="Proteomes" id="UP001604277"/>
    </source>
</evidence>
<accession>A0ABD1USW5</accession>
<dbReference type="InterPro" id="IPR006867">
    <property type="entry name" value="DUF632"/>
</dbReference>
<evidence type="ECO:0000313" key="2">
    <source>
        <dbReference type="EMBL" id="KAL2528037.1"/>
    </source>
</evidence>
<dbReference type="AlphaFoldDB" id="A0ABD1USW5"/>
<proteinExistence type="predicted"/>